<keyword evidence="1" id="KW-0472">Membrane</keyword>
<evidence type="ECO:0000256" key="1">
    <source>
        <dbReference type="SAM" id="Phobius"/>
    </source>
</evidence>
<dbReference type="Pfam" id="PF07690">
    <property type="entry name" value="MFS_1"/>
    <property type="match status" value="1"/>
</dbReference>
<accession>A0A8J9VQN5</accession>
<feature type="transmembrane region" description="Helical" evidence="1">
    <location>
        <begin position="284"/>
        <end position="301"/>
    </location>
</feature>
<dbReference type="InterPro" id="IPR050327">
    <property type="entry name" value="Proton-linked_MCT"/>
</dbReference>
<dbReference type="OrthoDB" id="6499973at2759"/>
<feature type="transmembrane region" description="Helical" evidence="1">
    <location>
        <begin position="321"/>
        <end position="343"/>
    </location>
</feature>
<organism evidence="2 3">
    <name type="scientific">Brenthis ino</name>
    <name type="common">lesser marbled fritillary</name>
    <dbReference type="NCBI Taxonomy" id="405034"/>
    <lineage>
        <taxon>Eukaryota</taxon>
        <taxon>Metazoa</taxon>
        <taxon>Ecdysozoa</taxon>
        <taxon>Arthropoda</taxon>
        <taxon>Hexapoda</taxon>
        <taxon>Insecta</taxon>
        <taxon>Pterygota</taxon>
        <taxon>Neoptera</taxon>
        <taxon>Endopterygota</taxon>
        <taxon>Lepidoptera</taxon>
        <taxon>Glossata</taxon>
        <taxon>Ditrysia</taxon>
        <taxon>Papilionoidea</taxon>
        <taxon>Nymphalidae</taxon>
        <taxon>Heliconiinae</taxon>
        <taxon>Argynnini</taxon>
        <taxon>Brenthis</taxon>
    </lineage>
</organism>
<keyword evidence="1" id="KW-0812">Transmembrane</keyword>
<dbReference type="GO" id="GO:0008028">
    <property type="term" value="F:monocarboxylic acid transmembrane transporter activity"/>
    <property type="evidence" value="ECO:0007669"/>
    <property type="project" value="TreeGrafter"/>
</dbReference>
<dbReference type="InterPro" id="IPR011701">
    <property type="entry name" value="MFS"/>
</dbReference>
<dbReference type="Gene3D" id="1.20.1250.20">
    <property type="entry name" value="MFS general substrate transporter like domains"/>
    <property type="match status" value="1"/>
</dbReference>
<dbReference type="Proteomes" id="UP000838878">
    <property type="component" value="Chromosome 6"/>
</dbReference>
<feature type="transmembrane region" description="Helical" evidence="1">
    <location>
        <begin position="350"/>
        <end position="370"/>
    </location>
</feature>
<dbReference type="PANTHER" id="PTHR11360:SF309">
    <property type="entry name" value="MONOCARBOXYLATE TRANSPORTER 7-LIKE PROTEIN"/>
    <property type="match status" value="1"/>
</dbReference>
<feature type="transmembrane region" description="Helical" evidence="1">
    <location>
        <begin position="75"/>
        <end position="92"/>
    </location>
</feature>
<feature type="non-terminal residue" evidence="2">
    <location>
        <position position="389"/>
    </location>
</feature>
<dbReference type="AlphaFoldDB" id="A0A8J9VQN5"/>
<feature type="transmembrane region" description="Helical" evidence="1">
    <location>
        <begin position="104"/>
        <end position="125"/>
    </location>
</feature>
<dbReference type="SUPFAM" id="SSF103473">
    <property type="entry name" value="MFS general substrate transporter"/>
    <property type="match status" value="1"/>
</dbReference>
<proteinExistence type="predicted"/>
<feature type="transmembrane region" description="Helical" evidence="1">
    <location>
        <begin position="21"/>
        <end position="39"/>
    </location>
</feature>
<protein>
    <submittedName>
        <fullName evidence="2">Uncharacterized protein</fullName>
    </submittedName>
</protein>
<name>A0A8J9VQN5_9NEOP</name>
<reference evidence="2" key="1">
    <citation type="submission" date="2021-12" db="EMBL/GenBank/DDBJ databases">
        <authorList>
            <person name="Martin H S."/>
        </authorList>
    </citation>
    <scope>NUCLEOTIDE SEQUENCE</scope>
</reference>
<feature type="transmembrane region" description="Helical" evidence="1">
    <location>
        <begin position="45"/>
        <end position="63"/>
    </location>
</feature>
<keyword evidence="1" id="KW-1133">Transmembrane helix</keyword>
<dbReference type="EMBL" id="OV170226">
    <property type="protein sequence ID" value="CAH0727538.1"/>
    <property type="molecule type" value="Genomic_DNA"/>
</dbReference>
<dbReference type="PANTHER" id="PTHR11360">
    <property type="entry name" value="MONOCARBOXYLATE TRANSPORTER"/>
    <property type="match status" value="1"/>
</dbReference>
<keyword evidence="3" id="KW-1185">Reference proteome</keyword>
<evidence type="ECO:0000313" key="3">
    <source>
        <dbReference type="Proteomes" id="UP000838878"/>
    </source>
</evidence>
<evidence type="ECO:0000313" key="2">
    <source>
        <dbReference type="EMBL" id="CAH0727538.1"/>
    </source>
</evidence>
<dbReference type="InterPro" id="IPR036259">
    <property type="entry name" value="MFS_trans_sf"/>
</dbReference>
<gene>
    <name evidence="2" type="ORF">BINO364_LOCUS12866</name>
</gene>
<sequence length="389" mass="43520">MPSGLILSVVSRNFSLRIGGLLGALFMATGSFLTVFISSTNQLPLTFGMLQGIGFGMMVPVCYSTLNHYFVRRRTTVMSLIKAIQGFVLIWYPQLIKIMILNYGFRATLLIISGISLHIFPGMITMKTNFGAKKRPANSTQIASREKQPEAIDLLHDTPKGIELQDNVITDKKSTNTFRNKFLEQFNLKVLNDSVFCNICLGQSFVNFSDMIFFVLQPMLLFQYGLDTNQVATCISVSAGADVAGRFGLVFISSIITINTRVLFYVATFFTLIARIAILQVRQFIWVTCMTSLLGILRAWLHVSSPLVISNHVSHQDFTGAYALFMLAAGVVNVVFSPLIGLIKDLHQDYIPAFYALTVCCLPCLVFWPVEYYILKRRNNETASENQSM</sequence>